<dbReference type="Proteomes" id="UP001057375">
    <property type="component" value="Unassembled WGS sequence"/>
</dbReference>
<organism evidence="1 2">
    <name type="scientific">Aduncisulcus paluster</name>
    <dbReference type="NCBI Taxonomy" id="2918883"/>
    <lineage>
        <taxon>Eukaryota</taxon>
        <taxon>Metamonada</taxon>
        <taxon>Carpediemonas-like organisms</taxon>
        <taxon>Aduncisulcus</taxon>
    </lineage>
</organism>
<accession>A0ABQ5JU84</accession>
<feature type="non-terminal residue" evidence="1">
    <location>
        <position position="64"/>
    </location>
</feature>
<dbReference type="EMBL" id="BQXS01006058">
    <property type="protein sequence ID" value="GKT17122.1"/>
    <property type="molecule type" value="Genomic_DNA"/>
</dbReference>
<sequence>MEYIDTVVRGAIGKKLGLPKLGVPTSFFHSSAFDGGLCLTSVSMSTDLHRISLLINALSYPSLK</sequence>
<keyword evidence="2" id="KW-1185">Reference proteome</keyword>
<evidence type="ECO:0000313" key="2">
    <source>
        <dbReference type="Proteomes" id="UP001057375"/>
    </source>
</evidence>
<gene>
    <name evidence="1" type="ORF">ADUPG1_004178</name>
</gene>
<proteinExistence type="predicted"/>
<name>A0ABQ5JU84_9EUKA</name>
<comment type="caution">
    <text evidence="1">The sequence shown here is derived from an EMBL/GenBank/DDBJ whole genome shotgun (WGS) entry which is preliminary data.</text>
</comment>
<protein>
    <submittedName>
        <fullName evidence="1">Uncharacterized protein</fullName>
    </submittedName>
</protein>
<reference evidence="1" key="1">
    <citation type="submission" date="2022-03" db="EMBL/GenBank/DDBJ databases">
        <title>Draft genome sequence of Aduncisulcus paluster, a free-living microaerophilic Fornicata.</title>
        <authorList>
            <person name="Yuyama I."/>
            <person name="Kume K."/>
            <person name="Tamura T."/>
            <person name="Inagaki Y."/>
            <person name="Hashimoto T."/>
        </authorList>
    </citation>
    <scope>NUCLEOTIDE SEQUENCE</scope>
    <source>
        <strain evidence="1">NY0171</strain>
    </source>
</reference>
<evidence type="ECO:0000313" key="1">
    <source>
        <dbReference type="EMBL" id="GKT17122.1"/>
    </source>
</evidence>